<feature type="compositionally biased region" description="Polar residues" evidence="2">
    <location>
        <begin position="101"/>
        <end position="117"/>
    </location>
</feature>
<evidence type="ECO:0000256" key="1">
    <source>
        <dbReference type="ARBA" id="ARBA00023145"/>
    </source>
</evidence>
<feature type="region of interest" description="Disordered" evidence="2">
    <location>
        <begin position="97"/>
        <end position="117"/>
    </location>
</feature>
<feature type="domain" description="Peptidase C1A papain C-terminal" evidence="4">
    <location>
        <begin position="121"/>
        <end position="333"/>
    </location>
</feature>
<feature type="signal peptide" evidence="3">
    <location>
        <begin position="1"/>
        <end position="23"/>
    </location>
</feature>
<proteinExistence type="predicted"/>
<dbReference type="Proteomes" id="UP000688137">
    <property type="component" value="Unassembled WGS sequence"/>
</dbReference>
<keyword evidence="7" id="KW-1185">Reference proteome</keyword>
<dbReference type="InterPro" id="IPR039417">
    <property type="entry name" value="Peptidase_C1A_papain-like"/>
</dbReference>
<dbReference type="Pfam" id="PF00112">
    <property type="entry name" value="Peptidase_C1"/>
    <property type="match status" value="1"/>
</dbReference>
<dbReference type="AlphaFoldDB" id="A0A8S1PI45"/>
<dbReference type="CDD" id="cd02248">
    <property type="entry name" value="Peptidase_C1A"/>
    <property type="match status" value="1"/>
</dbReference>
<evidence type="ECO:0000259" key="5">
    <source>
        <dbReference type="SMART" id="SM00848"/>
    </source>
</evidence>
<reference evidence="6" key="1">
    <citation type="submission" date="2021-01" db="EMBL/GenBank/DDBJ databases">
        <authorList>
            <consortium name="Genoscope - CEA"/>
            <person name="William W."/>
        </authorList>
    </citation>
    <scope>NUCLEOTIDE SEQUENCE</scope>
</reference>
<keyword evidence="3" id="KW-0732">Signal</keyword>
<name>A0A8S1PI45_PARPR</name>
<dbReference type="InterPro" id="IPR000668">
    <property type="entry name" value="Peptidase_C1A_C"/>
</dbReference>
<dbReference type="InterPro" id="IPR013201">
    <property type="entry name" value="Prot_inhib_I29"/>
</dbReference>
<dbReference type="InterPro" id="IPR013128">
    <property type="entry name" value="Peptidase_C1A"/>
</dbReference>
<dbReference type="EMBL" id="CAJJDM010000121">
    <property type="protein sequence ID" value="CAD8102293.1"/>
    <property type="molecule type" value="Genomic_DNA"/>
</dbReference>
<protein>
    <submittedName>
        <fullName evidence="6">Uncharacterized protein</fullName>
    </submittedName>
</protein>
<sequence>MKNIIAATLTSLLICVGFYQVNLDSDSEFERWALKHGKRYFGDEKTYRQTIYFQNKQMIDEHNKRTDVTYLMGENQFMAITNEEFVSLYLNPLSPEKQNEQDQIISKTNPKSPEPNIEQNQKLNIDWRGYAPVKNTGNCASSWAMAATNVIEAKYKIEKGITVTLSPQQVMDCAGGQGSCDGTPTVFTQPQQAYDHASTLGLVTESEYPYVGRKDISYCEYSGFGPWKIMSYYQNSDDIDYMRGFTQMLNEQPLSVRVDATNWQFYSSGVFSLCSSLYKNSNYYALAIGQEYTVQSYVWRVQASFGISWGEFGTIRLAPGNTCGLINEACMVILWWSDK</sequence>
<organism evidence="6 7">
    <name type="scientific">Paramecium primaurelia</name>
    <dbReference type="NCBI Taxonomy" id="5886"/>
    <lineage>
        <taxon>Eukaryota</taxon>
        <taxon>Sar</taxon>
        <taxon>Alveolata</taxon>
        <taxon>Ciliophora</taxon>
        <taxon>Intramacronucleata</taxon>
        <taxon>Oligohymenophorea</taxon>
        <taxon>Peniculida</taxon>
        <taxon>Parameciidae</taxon>
        <taxon>Paramecium</taxon>
    </lineage>
</organism>
<evidence type="ECO:0000313" key="6">
    <source>
        <dbReference type="EMBL" id="CAD8102293.1"/>
    </source>
</evidence>
<dbReference type="PANTHER" id="PTHR12411">
    <property type="entry name" value="CYSTEINE PROTEASE FAMILY C1-RELATED"/>
    <property type="match status" value="1"/>
</dbReference>
<evidence type="ECO:0000259" key="4">
    <source>
        <dbReference type="SMART" id="SM00645"/>
    </source>
</evidence>
<dbReference type="Pfam" id="PF08246">
    <property type="entry name" value="Inhibitor_I29"/>
    <property type="match status" value="1"/>
</dbReference>
<evidence type="ECO:0000256" key="2">
    <source>
        <dbReference type="SAM" id="MobiDB-lite"/>
    </source>
</evidence>
<comment type="caution">
    <text evidence="6">The sequence shown here is derived from an EMBL/GenBank/DDBJ whole genome shotgun (WGS) entry which is preliminary data.</text>
</comment>
<evidence type="ECO:0000313" key="7">
    <source>
        <dbReference type="Proteomes" id="UP000688137"/>
    </source>
</evidence>
<evidence type="ECO:0000256" key="3">
    <source>
        <dbReference type="SAM" id="SignalP"/>
    </source>
</evidence>
<dbReference type="GO" id="GO:0008234">
    <property type="term" value="F:cysteine-type peptidase activity"/>
    <property type="evidence" value="ECO:0007669"/>
    <property type="project" value="InterPro"/>
</dbReference>
<gene>
    <name evidence="6" type="ORF">PPRIM_AZ9-3.1.T1180027</name>
</gene>
<dbReference type="SMART" id="SM00645">
    <property type="entry name" value="Pept_C1"/>
    <property type="match status" value="1"/>
</dbReference>
<dbReference type="OMA" id="TCGVINE"/>
<accession>A0A8S1PI45</accession>
<feature type="chain" id="PRO_5035857694" evidence="3">
    <location>
        <begin position="24"/>
        <end position="339"/>
    </location>
</feature>
<feature type="domain" description="Cathepsin propeptide inhibitor" evidence="5">
    <location>
        <begin position="29"/>
        <end position="85"/>
    </location>
</feature>
<dbReference type="GO" id="GO:0006508">
    <property type="term" value="P:proteolysis"/>
    <property type="evidence" value="ECO:0007669"/>
    <property type="project" value="InterPro"/>
</dbReference>
<dbReference type="SMART" id="SM00848">
    <property type="entry name" value="Inhibitor_I29"/>
    <property type="match status" value="1"/>
</dbReference>
<keyword evidence="1" id="KW-0865">Zymogen</keyword>